<dbReference type="Pfam" id="PF00571">
    <property type="entry name" value="CBS"/>
    <property type="match status" value="2"/>
</dbReference>
<dbReference type="PANTHER" id="PTHR48108:SF26">
    <property type="entry name" value="CBS DOMAIN-CONTAINING PROTEIN DDB_G0289609"/>
    <property type="match status" value="1"/>
</dbReference>
<proteinExistence type="predicted"/>
<dbReference type="SUPFAM" id="SSF54631">
    <property type="entry name" value="CBS-domain pair"/>
    <property type="match status" value="1"/>
</dbReference>
<dbReference type="InterPro" id="IPR000644">
    <property type="entry name" value="CBS_dom"/>
</dbReference>
<dbReference type="SMART" id="SM00116">
    <property type="entry name" value="CBS"/>
    <property type="match status" value="2"/>
</dbReference>
<dbReference type="PANTHER" id="PTHR48108">
    <property type="entry name" value="CBS DOMAIN-CONTAINING PROTEIN CBSX2, CHLOROPLASTIC"/>
    <property type="match status" value="1"/>
</dbReference>
<keyword evidence="2" id="KW-0129">CBS domain</keyword>
<keyword evidence="1" id="KW-0677">Repeat</keyword>
<dbReference type="PROSITE" id="PS51371">
    <property type="entry name" value="CBS"/>
    <property type="match status" value="2"/>
</dbReference>
<organism evidence="4 7">
    <name type="scientific">Actinopolyspora erythraea</name>
    <dbReference type="NCBI Taxonomy" id="414996"/>
    <lineage>
        <taxon>Bacteria</taxon>
        <taxon>Bacillati</taxon>
        <taxon>Actinomycetota</taxon>
        <taxon>Actinomycetes</taxon>
        <taxon>Actinopolysporales</taxon>
        <taxon>Actinopolysporaceae</taxon>
        <taxon>Actinopolyspora</taxon>
    </lineage>
</organism>
<reference evidence="4 7" key="2">
    <citation type="submission" date="2017-08" db="EMBL/GenBank/DDBJ databases">
        <title>The complete genome sequence of moderately halophilic actinomycete Actinopolyspora erythraea YIM 90600, the producer of novel erythromycin, novel actinopolysporins A-C and tubercidin.</title>
        <authorList>
            <person name="Yin M."/>
            <person name="Tang S."/>
        </authorList>
    </citation>
    <scope>NUCLEOTIDE SEQUENCE [LARGE SCALE GENOMIC DNA]</scope>
    <source>
        <strain evidence="4 7">YIM 90600</strain>
    </source>
</reference>
<evidence type="ECO:0000256" key="1">
    <source>
        <dbReference type="ARBA" id="ARBA00022737"/>
    </source>
</evidence>
<evidence type="ECO:0000313" key="4">
    <source>
        <dbReference type="EMBL" id="ASU78736.1"/>
    </source>
</evidence>
<keyword evidence="6" id="KW-1185">Reference proteome</keyword>
<dbReference type="RefSeq" id="WP_043573161.1">
    <property type="nucleotide sequence ID" value="NZ_CP022752.1"/>
</dbReference>
<evidence type="ECO:0000259" key="3">
    <source>
        <dbReference type="PROSITE" id="PS51371"/>
    </source>
</evidence>
<dbReference type="Gene3D" id="3.10.580.10">
    <property type="entry name" value="CBS-domain"/>
    <property type="match status" value="1"/>
</dbReference>
<dbReference type="KEGG" id="aey:CDG81_11125"/>
<dbReference type="AlphaFoldDB" id="A0A099D6P0"/>
<protein>
    <submittedName>
        <fullName evidence="4">CBS domain-containing protein</fullName>
    </submittedName>
</protein>
<evidence type="ECO:0000313" key="7">
    <source>
        <dbReference type="Proteomes" id="UP000215043"/>
    </source>
</evidence>
<sequence length="203" mass="22290">MRVRDLMSEALVAVHQGTPVKAAAALLVEHGVTALPVVDEEDYPVGTVTELDLVRDRFPRDPRYAGSEREWQSPPDTVGELVSTRITGIDPETDVTDLVRVLLEERVRSVAVIDDGRLVGMVTGRDLVRTLARDDDLLARDVRYRLSFIGGPRRWNVRVSEGVAVIVDEFDSPEDRHVARVLAESVPGVLRAECSAAEPTATG</sequence>
<evidence type="ECO:0000313" key="6">
    <source>
        <dbReference type="Proteomes" id="UP000029737"/>
    </source>
</evidence>
<dbReference type="Proteomes" id="UP000215043">
    <property type="component" value="Chromosome"/>
</dbReference>
<dbReference type="EMBL" id="JPMV01000018">
    <property type="protein sequence ID" value="KGI81492.1"/>
    <property type="molecule type" value="Genomic_DNA"/>
</dbReference>
<dbReference type="Proteomes" id="UP000029737">
    <property type="component" value="Unassembled WGS sequence"/>
</dbReference>
<accession>A0A099D6P0</accession>
<gene>
    <name evidence="4" type="ORF">CDG81_11125</name>
    <name evidence="5" type="ORF">IL38_11180</name>
</gene>
<name>A0A099D6P0_9ACTN</name>
<dbReference type="InterPro" id="IPR051462">
    <property type="entry name" value="CBS_domain-containing"/>
</dbReference>
<dbReference type="OrthoDB" id="9799454at2"/>
<dbReference type="HOGENOM" id="CLU_040681_1_0_11"/>
<evidence type="ECO:0000313" key="5">
    <source>
        <dbReference type="EMBL" id="KGI81492.1"/>
    </source>
</evidence>
<dbReference type="InterPro" id="IPR046342">
    <property type="entry name" value="CBS_dom_sf"/>
</dbReference>
<feature type="domain" description="CBS" evidence="3">
    <location>
        <begin position="7"/>
        <end position="68"/>
    </location>
</feature>
<dbReference type="eggNOG" id="COG3448">
    <property type="taxonomic scope" value="Bacteria"/>
</dbReference>
<evidence type="ECO:0000256" key="2">
    <source>
        <dbReference type="PROSITE-ProRule" id="PRU00703"/>
    </source>
</evidence>
<feature type="domain" description="CBS" evidence="3">
    <location>
        <begin position="82"/>
        <end position="137"/>
    </location>
</feature>
<reference evidence="5 6" key="1">
    <citation type="journal article" date="2014" name="PLoS ONE">
        <title>Identification and Characterization of a New Erythromycin Biosynthetic Gene Cluster in Actinopolyspora erythraea YIM90600, a Novel Erythronolide-Producing Halophilic Actinomycete Isolated from Salt Field.</title>
        <authorList>
            <person name="Chen D."/>
            <person name="Feng J."/>
            <person name="Huang L."/>
            <person name="Zhang Q."/>
            <person name="Wu J."/>
            <person name="Zhu X."/>
            <person name="Duan Y."/>
            <person name="Xu Z."/>
        </authorList>
    </citation>
    <scope>NUCLEOTIDE SEQUENCE [LARGE SCALE GENOMIC DNA]</scope>
    <source>
        <strain evidence="5 6">YIM90600</strain>
    </source>
</reference>
<dbReference type="EMBL" id="CP022752">
    <property type="protein sequence ID" value="ASU78736.1"/>
    <property type="molecule type" value="Genomic_DNA"/>
</dbReference>